<proteinExistence type="inferred from homology"/>
<evidence type="ECO:0000313" key="9">
    <source>
        <dbReference type="Proteomes" id="UP000242877"/>
    </source>
</evidence>
<dbReference type="PANTHER" id="PTHR11266">
    <property type="entry name" value="PEROXISOMAL MEMBRANE PROTEIN 2, PXMP2 MPV17"/>
    <property type="match status" value="1"/>
</dbReference>
<dbReference type="EMBL" id="AZGZ01000008">
    <property type="protein sequence ID" value="KZZ93552.1"/>
    <property type="molecule type" value="Genomic_DNA"/>
</dbReference>
<organism evidence="8 9">
    <name type="scientific">Ascosphaera apis ARSEF 7405</name>
    <dbReference type="NCBI Taxonomy" id="392613"/>
    <lineage>
        <taxon>Eukaryota</taxon>
        <taxon>Fungi</taxon>
        <taxon>Dikarya</taxon>
        <taxon>Ascomycota</taxon>
        <taxon>Pezizomycotina</taxon>
        <taxon>Eurotiomycetes</taxon>
        <taxon>Eurotiomycetidae</taxon>
        <taxon>Onygenales</taxon>
        <taxon>Ascosphaeraceae</taxon>
        <taxon>Ascosphaera</taxon>
    </lineage>
</organism>
<feature type="transmembrane region" description="Helical" evidence="6">
    <location>
        <begin position="150"/>
        <end position="169"/>
    </location>
</feature>
<sequence length="311" mass="35066">MATKFDSDLHDARAAIHDAAHDLWDATSNTVIKEKAHDVAHRVGERLTGGPESRGYMTIYLQELQHNPLRTKMFTSGVLSALQELVASVCAGDKSKHGNYVNARMPKMAMYGALISAPLGHVLIGILQRLFKGKTTVKAKIWQILVSNLIISPIQNVVYIFFMAVIAGARELHQIRTALRVGFLPIMKVSWLTSPISLAFAQRFIPEHAWVPFFNIVGFIIGTYVNYKQKRMRMDAISKKLQDGKAKEKRRRNLNMPPPGPGQSDIPRDVNDYPSDRAERGASHWDREAREARESRGGRDDRASRDKKRNQ</sequence>
<evidence type="ECO:0000256" key="1">
    <source>
        <dbReference type="ARBA" id="ARBA00004141"/>
    </source>
</evidence>
<feature type="region of interest" description="Disordered" evidence="7">
    <location>
        <begin position="239"/>
        <end position="311"/>
    </location>
</feature>
<evidence type="ECO:0000256" key="3">
    <source>
        <dbReference type="ARBA" id="ARBA00022692"/>
    </source>
</evidence>
<dbReference type="Proteomes" id="UP000242877">
    <property type="component" value="Unassembled WGS sequence"/>
</dbReference>
<keyword evidence="5 6" id="KW-0472">Membrane</keyword>
<dbReference type="PANTHER" id="PTHR11266:SF93">
    <property type="entry name" value="INTEGRAL MEMBRANE PROTEIN 25D9-6"/>
    <property type="match status" value="1"/>
</dbReference>
<evidence type="ECO:0000256" key="6">
    <source>
        <dbReference type="RuleBase" id="RU363053"/>
    </source>
</evidence>
<keyword evidence="3 6" id="KW-0812">Transmembrane</keyword>
<name>A0A168A742_9EURO</name>
<comment type="similarity">
    <text evidence="2 6">Belongs to the peroxisomal membrane protein PXMP2/4 family.</text>
</comment>
<keyword evidence="4 6" id="KW-1133">Transmembrane helix</keyword>
<evidence type="ECO:0000256" key="5">
    <source>
        <dbReference type="ARBA" id="ARBA00023136"/>
    </source>
</evidence>
<keyword evidence="9" id="KW-1185">Reference proteome</keyword>
<feature type="transmembrane region" description="Helical" evidence="6">
    <location>
        <begin position="208"/>
        <end position="227"/>
    </location>
</feature>
<feature type="transmembrane region" description="Helical" evidence="6">
    <location>
        <begin position="109"/>
        <end position="130"/>
    </location>
</feature>
<comment type="subcellular location">
    <subcellularLocation>
        <location evidence="1">Membrane</location>
        <topology evidence="1">Multi-pass membrane protein</topology>
    </subcellularLocation>
</comment>
<evidence type="ECO:0000256" key="2">
    <source>
        <dbReference type="ARBA" id="ARBA00006824"/>
    </source>
</evidence>
<comment type="caution">
    <text evidence="8">The sequence shown here is derived from an EMBL/GenBank/DDBJ whole genome shotgun (WGS) entry which is preliminary data.</text>
</comment>
<protein>
    <submittedName>
        <fullName evidence="8">Integral membrane protein</fullName>
    </submittedName>
</protein>
<accession>A0A168A742</accession>
<gene>
    <name evidence="8" type="ORF">AAP_02344</name>
</gene>
<dbReference type="InterPro" id="IPR007248">
    <property type="entry name" value="Mpv17_PMP22"/>
</dbReference>
<evidence type="ECO:0000256" key="7">
    <source>
        <dbReference type="SAM" id="MobiDB-lite"/>
    </source>
</evidence>
<evidence type="ECO:0000313" key="8">
    <source>
        <dbReference type="EMBL" id="KZZ93552.1"/>
    </source>
</evidence>
<dbReference type="VEuPathDB" id="FungiDB:AAP_02344"/>
<dbReference type="GO" id="GO:0005778">
    <property type="term" value="C:peroxisomal membrane"/>
    <property type="evidence" value="ECO:0007669"/>
    <property type="project" value="TreeGrafter"/>
</dbReference>
<evidence type="ECO:0000256" key="4">
    <source>
        <dbReference type="ARBA" id="ARBA00022989"/>
    </source>
</evidence>
<reference evidence="8 9" key="1">
    <citation type="journal article" date="2016" name="Genome Biol. Evol.">
        <title>Divergent and convergent evolution of fungal pathogenicity.</title>
        <authorList>
            <person name="Shang Y."/>
            <person name="Xiao G."/>
            <person name="Zheng P."/>
            <person name="Cen K."/>
            <person name="Zhan S."/>
            <person name="Wang C."/>
        </authorList>
    </citation>
    <scope>NUCLEOTIDE SEQUENCE [LARGE SCALE GENOMIC DNA]</scope>
    <source>
        <strain evidence="8 9">ARSEF 7405</strain>
    </source>
</reference>
<dbReference type="Pfam" id="PF04117">
    <property type="entry name" value="Mpv17_PMP22"/>
    <property type="match status" value="1"/>
</dbReference>
<dbReference type="AlphaFoldDB" id="A0A168A742"/>
<dbReference type="OrthoDB" id="860at2759"/>
<feature type="compositionally biased region" description="Basic and acidic residues" evidence="7">
    <location>
        <begin position="266"/>
        <end position="304"/>
    </location>
</feature>